<dbReference type="AlphaFoldDB" id="A0A437MCG2"/>
<organism evidence="2 3">
    <name type="scientific">Rhodovarius crocodyli</name>
    <dbReference type="NCBI Taxonomy" id="1979269"/>
    <lineage>
        <taxon>Bacteria</taxon>
        <taxon>Pseudomonadati</taxon>
        <taxon>Pseudomonadota</taxon>
        <taxon>Alphaproteobacteria</taxon>
        <taxon>Acetobacterales</taxon>
        <taxon>Roseomonadaceae</taxon>
        <taxon>Rhodovarius</taxon>
    </lineage>
</organism>
<dbReference type="SUPFAM" id="SSF54593">
    <property type="entry name" value="Glyoxalase/Bleomycin resistance protein/Dihydroxybiphenyl dioxygenase"/>
    <property type="match status" value="1"/>
</dbReference>
<dbReference type="InterPro" id="IPR037523">
    <property type="entry name" value="VOC_core"/>
</dbReference>
<dbReference type="PANTHER" id="PTHR35006:SF1">
    <property type="entry name" value="BLL2941 PROTEIN"/>
    <property type="match status" value="1"/>
</dbReference>
<dbReference type="Gene3D" id="3.10.180.10">
    <property type="entry name" value="2,3-Dihydroxybiphenyl 1,2-Dioxygenase, domain 1"/>
    <property type="match status" value="1"/>
</dbReference>
<evidence type="ECO:0000259" key="1">
    <source>
        <dbReference type="PROSITE" id="PS51819"/>
    </source>
</evidence>
<proteinExistence type="predicted"/>
<dbReference type="PROSITE" id="PS51819">
    <property type="entry name" value="VOC"/>
    <property type="match status" value="1"/>
</dbReference>
<protein>
    <submittedName>
        <fullName evidence="2">VOC family protein</fullName>
    </submittedName>
</protein>
<feature type="domain" description="VOC" evidence="1">
    <location>
        <begin position="1"/>
        <end position="125"/>
    </location>
</feature>
<evidence type="ECO:0000313" key="2">
    <source>
        <dbReference type="EMBL" id="RVT95336.1"/>
    </source>
</evidence>
<reference evidence="2 3" key="1">
    <citation type="submission" date="2019-01" db="EMBL/GenBank/DDBJ databases">
        <authorList>
            <person name="Chen W.-M."/>
        </authorList>
    </citation>
    <scope>NUCLEOTIDE SEQUENCE [LARGE SCALE GENOMIC DNA]</scope>
    <source>
        <strain evidence="2 3">CCP-6</strain>
    </source>
</reference>
<comment type="caution">
    <text evidence="2">The sequence shown here is derived from an EMBL/GenBank/DDBJ whole genome shotgun (WGS) entry which is preliminary data.</text>
</comment>
<evidence type="ECO:0000313" key="3">
    <source>
        <dbReference type="Proteomes" id="UP000282957"/>
    </source>
</evidence>
<dbReference type="Proteomes" id="UP000282957">
    <property type="component" value="Unassembled WGS sequence"/>
</dbReference>
<dbReference type="InterPro" id="IPR029068">
    <property type="entry name" value="Glyas_Bleomycin-R_OHBP_Dase"/>
</dbReference>
<gene>
    <name evidence="2" type="ORF">EOD42_17280</name>
</gene>
<dbReference type="Pfam" id="PF00903">
    <property type="entry name" value="Glyoxalase"/>
    <property type="match status" value="1"/>
</dbReference>
<dbReference type="PANTHER" id="PTHR35006">
    <property type="entry name" value="GLYOXALASE FAMILY PROTEIN (AFU_ORTHOLOGUE AFUA_5G14830)"/>
    <property type="match status" value="1"/>
</dbReference>
<dbReference type="EMBL" id="SACL01000006">
    <property type="protein sequence ID" value="RVT95336.1"/>
    <property type="molecule type" value="Genomic_DNA"/>
</dbReference>
<dbReference type="InterPro" id="IPR004360">
    <property type="entry name" value="Glyas_Fos-R_dOase_dom"/>
</dbReference>
<dbReference type="RefSeq" id="WP_127788823.1">
    <property type="nucleotide sequence ID" value="NZ_SACL01000006.1"/>
</dbReference>
<sequence length="130" mass="13806">MISHVCLGTADLDRAVAFHDAVLGRIGLVRKFREADWAAWKHPDHDRPLLCVTLPFNGALAAPGNGTMVAFNAPSRAAVDAAHATGLAMGGTCEGPPGLRPHYTPDYYGAYLRDPDGNKLCFVCRDGSSA</sequence>
<accession>A0A437MCG2</accession>
<dbReference type="OrthoDB" id="9807407at2"/>
<name>A0A437MCG2_9PROT</name>
<dbReference type="CDD" id="cd07262">
    <property type="entry name" value="VOC_like"/>
    <property type="match status" value="1"/>
</dbReference>
<keyword evidence="3" id="KW-1185">Reference proteome</keyword>